<dbReference type="STRING" id="414684.RC1_0583"/>
<comment type="similarity">
    <text evidence="2">Belongs to the rickettsiale 17 kDa surface antigen family.</text>
</comment>
<dbReference type="InterPro" id="IPR032635">
    <property type="entry name" value="Anti_2"/>
</dbReference>
<dbReference type="Pfam" id="PF16998">
    <property type="entry name" value="17kDa_Anti_2"/>
    <property type="match status" value="1"/>
</dbReference>
<dbReference type="PANTHER" id="PTHR35603">
    <property type="match status" value="1"/>
</dbReference>
<dbReference type="EMBL" id="CP000613">
    <property type="protein sequence ID" value="ACI98019.1"/>
    <property type="molecule type" value="Genomic_DNA"/>
</dbReference>
<evidence type="ECO:0000256" key="6">
    <source>
        <dbReference type="ARBA" id="ARBA00023139"/>
    </source>
</evidence>
<organism evidence="10 11">
    <name type="scientific">Rhodospirillum centenum (strain ATCC 51521 / SW)</name>
    <dbReference type="NCBI Taxonomy" id="414684"/>
    <lineage>
        <taxon>Bacteria</taxon>
        <taxon>Pseudomonadati</taxon>
        <taxon>Pseudomonadota</taxon>
        <taxon>Alphaproteobacteria</taxon>
        <taxon>Rhodospirillales</taxon>
        <taxon>Rhodospirillaceae</taxon>
        <taxon>Rhodospirillum</taxon>
    </lineage>
</organism>
<dbReference type="GO" id="GO:0009279">
    <property type="term" value="C:cell outer membrane"/>
    <property type="evidence" value="ECO:0007669"/>
    <property type="project" value="UniProtKB-SubCell"/>
</dbReference>
<keyword evidence="4" id="KW-0732">Signal</keyword>
<sequence length="157" mass="16210">MIRKVVLVAVTTAMLAGCTSTGGQKQGAGAVLGGLAGGLAGSQIGGGSGRLWATGAGVLLGALIGSEVGASLDRADQLALERNTRTAWDRSTPLNQPIIWDNPDNGNRVVVTPTREGRTQAGAYCREFQQRITVGGRSEEAYGQACQQPDGSWKIVS</sequence>
<feature type="domain" description="Surface antigen" evidence="9">
    <location>
        <begin position="72"/>
        <end position="156"/>
    </location>
</feature>
<evidence type="ECO:0000313" key="11">
    <source>
        <dbReference type="Proteomes" id="UP000001591"/>
    </source>
</evidence>
<comment type="subcellular location">
    <subcellularLocation>
        <location evidence="1">Cell outer membrane</location>
        <topology evidence="1">Lipid-anchor</topology>
    </subcellularLocation>
</comment>
<dbReference type="InterPro" id="IPR008816">
    <property type="entry name" value="Gly_zipper_2TM_dom"/>
</dbReference>
<feature type="domain" description="Glycine zipper 2TM" evidence="8">
    <location>
        <begin position="28"/>
        <end position="69"/>
    </location>
</feature>
<dbReference type="Proteomes" id="UP000001591">
    <property type="component" value="Chromosome"/>
</dbReference>
<dbReference type="PROSITE" id="PS51257">
    <property type="entry name" value="PROKAR_LIPOPROTEIN"/>
    <property type="match status" value="1"/>
</dbReference>
<keyword evidence="5" id="KW-0472">Membrane</keyword>
<evidence type="ECO:0000313" key="10">
    <source>
        <dbReference type="EMBL" id="ACI98019.1"/>
    </source>
</evidence>
<dbReference type="OrthoDB" id="5402098at2"/>
<reference evidence="10 11" key="1">
    <citation type="journal article" date="2010" name="BMC Genomics">
        <title>Metabolic flexibility revealed in the genome of the cyst-forming alpha-1 proteobacterium Rhodospirillum centenum.</title>
        <authorList>
            <person name="Lu Y.K."/>
            <person name="Marden J."/>
            <person name="Han M."/>
            <person name="Swingley W.D."/>
            <person name="Mastrian S.D."/>
            <person name="Chowdhury S.R."/>
            <person name="Hao J."/>
            <person name="Helmy T."/>
            <person name="Kim S."/>
            <person name="Kurdoglu A.A."/>
            <person name="Matthies H.J."/>
            <person name="Rollo D."/>
            <person name="Stothard P."/>
            <person name="Blankenship R.E."/>
            <person name="Bauer C.E."/>
            <person name="Touchman J.W."/>
        </authorList>
    </citation>
    <scope>NUCLEOTIDE SEQUENCE [LARGE SCALE GENOMIC DNA]</scope>
    <source>
        <strain evidence="11">ATCC 51521 / SW</strain>
    </source>
</reference>
<accession>B6IRD3</accession>
<dbReference type="eggNOG" id="COG4520">
    <property type="taxonomic scope" value="Bacteria"/>
</dbReference>
<dbReference type="InterPro" id="IPR051407">
    <property type="entry name" value="Bact_OM_lipoprot/Surf_antigen"/>
</dbReference>
<keyword evidence="7" id="KW-0449">Lipoprotein</keyword>
<proteinExistence type="inferred from homology"/>
<evidence type="ECO:0000259" key="9">
    <source>
        <dbReference type="Pfam" id="PF16998"/>
    </source>
</evidence>
<protein>
    <recommendedName>
        <fullName evidence="3">17 kDa surface antigen</fullName>
    </recommendedName>
</protein>
<dbReference type="Pfam" id="PF05433">
    <property type="entry name" value="Rick_17kDa_Anti"/>
    <property type="match status" value="1"/>
</dbReference>
<evidence type="ECO:0000259" key="8">
    <source>
        <dbReference type="Pfam" id="PF05433"/>
    </source>
</evidence>
<dbReference type="PANTHER" id="PTHR35603:SF2">
    <property type="entry name" value="OUTER MEMBRANE LIPOPROTEIN"/>
    <property type="match status" value="1"/>
</dbReference>
<evidence type="ECO:0000256" key="3">
    <source>
        <dbReference type="ARBA" id="ARBA00015281"/>
    </source>
</evidence>
<gene>
    <name evidence="10" type="primary">omp</name>
    <name evidence="10" type="ordered locus">RC1_0583</name>
</gene>
<dbReference type="InterPro" id="IPR016364">
    <property type="entry name" value="Surface_antigen_Rickettsia"/>
</dbReference>
<name>B6IRD3_RHOCS</name>
<dbReference type="HOGENOM" id="CLU_118535_0_0_5"/>
<dbReference type="AlphaFoldDB" id="B6IRD3"/>
<keyword evidence="11" id="KW-1185">Reference proteome</keyword>
<evidence type="ECO:0000256" key="4">
    <source>
        <dbReference type="ARBA" id="ARBA00022729"/>
    </source>
</evidence>
<dbReference type="KEGG" id="rce:RC1_0583"/>
<evidence type="ECO:0000256" key="5">
    <source>
        <dbReference type="ARBA" id="ARBA00023136"/>
    </source>
</evidence>
<dbReference type="RefSeq" id="WP_012565811.1">
    <property type="nucleotide sequence ID" value="NC_011420.2"/>
</dbReference>
<evidence type="ECO:0000256" key="1">
    <source>
        <dbReference type="ARBA" id="ARBA00004459"/>
    </source>
</evidence>
<evidence type="ECO:0000256" key="2">
    <source>
        <dbReference type="ARBA" id="ARBA00008681"/>
    </source>
</evidence>
<keyword evidence="6" id="KW-0564">Palmitate</keyword>
<evidence type="ECO:0000256" key="7">
    <source>
        <dbReference type="ARBA" id="ARBA00023288"/>
    </source>
</evidence>
<dbReference type="PIRSF" id="PIRSF002721">
    <property type="entry name" value="Surface_antigen_Rickettsia"/>
    <property type="match status" value="1"/>
</dbReference>